<organism evidence="1 2">
    <name type="scientific">Gossypium australe</name>
    <dbReference type="NCBI Taxonomy" id="47621"/>
    <lineage>
        <taxon>Eukaryota</taxon>
        <taxon>Viridiplantae</taxon>
        <taxon>Streptophyta</taxon>
        <taxon>Embryophyta</taxon>
        <taxon>Tracheophyta</taxon>
        <taxon>Spermatophyta</taxon>
        <taxon>Magnoliopsida</taxon>
        <taxon>eudicotyledons</taxon>
        <taxon>Gunneridae</taxon>
        <taxon>Pentapetalae</taxon>
        <taxon>rosids</taxon>
        <taxon>malvids</taxon>
        <taxon>Malvales</taxon>
        <taxon>Malvaceae</taxon>
        <taxon>Malvoideae</taxon>
        <taxon>Gossypium</taxon>
    </lineage>
</organism>
<dbReference type="EMBL" id="SMMG02000006">
    <property type="protein sequence ID" value="KAA3470045.1"/>
    <property type="molecule type" value="Genomic_DNA"/>
</dbReference>
<dbReference type="Proteomes" id="UP000325315">
    <property type="component" value="Unassembled WGS sequence"/>
</dbReference>
<accession>A0A5B6VLU5</accession>
<sequence>MAQPERTLRESALPTFDVVRGSIDRPTINVNKFEIKTTTIQMIQNNLQLWGNMIEDQNQNLKRFLQLCDTFKYNRVTKTQLVSGCFCSFFVTTATNGSIPKSQAWESFNSQLKKCPHHSMQDLLQLQIFYNGLDGCLRADLDGTSTSAFMNNT</sequence>
<comment type="caution">
    <text evidence="1">The sequence shown here is derived from an EMBL/GenBank/DDBJ whole genome shotgun (WGS) entry which is preliminary data.</text>
</comment>
<protein>
    <submittedName>
        <fullName evidence="1">Oligopeptide transporter 4-like</fullName>
    </submittedName>
</protein>
<dbReference type="AlphaFoldDB" id="A0A5B6VLU5"/>
<gene>
    <name evidence="1" type="ORF">EPI10_015785</name>
</gene>
<dbReference type="OrthoDB" id="999762at2759"/>
<evidence type="ECO:0000313" key="2">
    <source>
        <dbReference type="Proteomes" id="UP000325315"/>
    </source>
</evidence>
<name>A0A5B6VLU5_9ROSI</name>
<evidence type="ECO:0000313" key="1">
    <source>
        <dbReference type="EMBL" id="KAA3470045.1"/>
    </source>
</evidence>
<reference evidence="2" key="1">
    <citation type="journal article" date="2019" name="Plant Biotechnol. J.">
        <title>Genome sequencing of the Australian wild diploid species Gossypium australe highlights disease resistance and delayed gland morphogenesis.</title>
        <authorList>
            <person name="Cai Y."/>
            <person name="Cai X."/>
            <person name="Wang Q."/>
            <person name="Wang P."/>
            <person name="Zhang Y."/>
            <person name="Cai C."/>
            <person name="Xu Y."/>
            <person name="Wang K."/>
            <person name="Zhou Z."/>
            <person name="Wang C."/>
            <person name="Geng S."/>
            <person name="Li B."/>
            <person name="Dong Q."/>
            <person name="Hou Y."/>
            <person name="Wang H."/>
            <person name="Ai P."/>
            <person name="Liu Z."/>
            <person name="Yi F."/>
            <person name="Sun M."/>
            <person name="An G."/>
            <person name="Cheng J."/>
            <person name="Zhang Y."/>
            <person name="Shi Q."/>
            <person name="Xie Y."/>
            <person name="Shi X."/>
            <person name="Chang Y."/>
            <person name="Huang F."/>
            <person name="Chen Y."/>
            <person name="Hong S."/>
            <person name="Mi L."/>
            <person name="Sun Q."/>
            <person name="Zhang L."/>
            <person name="Zhou B."/>
            <person name="Peng R."/>
            <person name="Zhang X."/>
            <person name="Liu F."/>
        </authorList>
    </citation>
    <scope>NUCLEOTIDE SEQUENCE [LARGE SCALE GENOMIC DNA]</scope>
    <source>
        <strain evidence="2">cv. PA1801</strain>
    </source>
</reference>
<proteinExistence type="predicted"/>
<keyword evidence="2" id="KW-1185">Reference proteome</keyword>